<protein>
    <submittedName>
        <fullName evidence="1">Uncharacterized protein</fullName>
    </submittedName>
</protein>
<dbReference type="Proteomes" id="UP001049176">
    <property type="component" value="Chromosome 7"/>
</dbReference>
<comment type="caution">
    <text evidence="1">The sequence shown here is derived from an EMBL/GenBank/DDBJ whole genome shotgun (WGS) entry which is preliminary data.</text>
</comment>
<reference evidence="1" key="1">
    <citation type="journal article" date="2021" name="Genome Biol. Evol.">
        <title>The assembled and annotated genome of the fairy-ring fungus Marasmius oreades.</title>
        <authorList>
            <person name="Hiltunen M."/>
            <person name="Ament-Velasquez S.L."/>
            <person name="Johannesson H."/>
        </authorList>
    </citation>
    <scope>NUCLEOTIDE SEQUENCE</scope>
    <source>
        <strain evidence="1">03SP1</strain>
    </source>
</reference>
<dbReference type="EMBL" id="CM032187">
    <property type="protein sequence ID" value="KAG7089362.1"/>
    <property type="molecule type" value="Genomic_DNA"/>
</dbReference>
<accession>A0A9P7RTT5</accession>
<organism evidence="1 2">
    <name type="scientific">Marasmius oreades</name>
    <name type="common">fairy-ring Marasmius</name>
    <dbReference type="NCBI Taxonomy" id="181124"/>
    <lineage>
        <taxon>Eukaryota</taxon>
        <taxon>Fungi</taxon>
        <taxon>Dikarya</taxon>
        <taxon>Basidiomycota</taxon>
        <taxon>Agaricomycotina</taxon>
        <taxon>Agaricomycetes</taxon>
        <taxon>Agaricomycetidae</taxon>
        <taxon>Agaricales</taxon>
        <taxon>Marasmiineae</taxon>
        <taxon>Marasmiaceae</taxon>
        <taxon>Marasmius</taxon>
    </lineage>
</organism>
<dbReference type="AlphaFoldDB" id="A0A9P7RTT5"/>
<dbReference type="GeneID" id="66080127"/>
<gene>
    <name evidence="1" type="ORF">E1B28_011052</name>
</gene>
<evidence type="ECO:0000313" key="1">
    <source>
        <dbReference type="EMBL" id="KAG7089362.1"/>
    </source>
</evidence>
<proteinExistence type="predicted"/>
<dbReference type="OrthoDB" id="619536at2759"/>
<sequence length="190" mass="21442">MPQTTKSSFKPNFFHKYSVLIDHSIDEVFPVLGTVEGHERVCRLWSSCSQVGLLQKDLVSIPEASSLSQNHVRTLPSAGEQDVHGRKLHRQFFSMEESIPVLCGLYNHQVHLLGTLTWDESAKTTLYESESSAGIQVWKLREFAVEGNKTRVTERIEGVCSFLLKPIVQKEAAKGHAEHMESYRSLFSSP</sequence>
<keyword evidence="2" id="KW-1185">Reference proteome</keyword>
<evidence type="ECO:0000313" key="2">
    <source>
        <dbReference type="Proteomes" id="UP001049176"/>
    </source>
</evidence>
<name>A0A9P7RTT5_9AGAR</name>
<dbReference type="RefSeq" id="XP_043005832.1">
    <property type="nucleotide sequence ID" value="XM_043156048.1"/>
</dbReference>
<dbReference type="KEGG" id="more:E1B28_011052"/>